<dbReference type="HOGENOM" id="CLU_015676_2_1_1"/>
<sequence length="300" mass="32509">MFKGIAFPTVRMSMSNDPFPQQLPTPQRVIVIGAGHTGLEIAARLKCIGIPHLVVDKNARVGGSVALLTTPLKFPSTWPVYSPATQLAGWLGGYASYLELNVWTSSTITKTDCNDETETWTLEINREGKMRTLKVKHLVFATGYGGCPIMPNLPGKSDFKGKVVHSSQFTPAGKSMAVVDACNSGHYIAQGFFNHGHFLPNVVEYQRTVPFTTETTDKAIFDGLAKAGFKINLGPYGAGLTPFMYDRSEGYDVDTGTSQHNIDGDIKIQDGGSIERFTETGLKFADGSGLEVVITVFFTG</sequence>
<dbReference type="EMBL" id="KN824918">
    <property type="protein sequence ID" value="KIK97833.1"/>
    <property type="molecule type" value="Genomic_DNA"/>
</dbReference>
<dbReference type="Proteomes" id="UP000054538">
    <property type="component" value="Unassembled WGS sequence"/>
</dbReference>
<feature type="domain" description="FAD/NAD(P)-binding" evidence="2">
    <location>
        <begin position="28"/>
        <end position="226"/>
    </location>
</feature>
<dbReference type="AlphaFoldDB" id="A0A0D0DUA9"/>
<dbReference type="InterPro" id="IPR050982">
    <property type="entry name" value="Auxin_biosynth/cation_transpt"/>
</dbReference>
<dbReference type="OrthoDB" id="74360at2759"/>
<gene>
    <name evidence="3" type="ORF">PAXRUDRAFT_31551</name>
</gene>
<dbReference type="STRING" id="930991.A0A0D0DUA9"/>
<protein>
    <recommendedName>
        <fullName evidence="2">FAD/NAD(P)-binding domain-containing protein</fullName>
    </recommendedName>
</protein>
<evidence type="ECO:0000313" key="3">
    <source>
        <dbReference type="EMBL" id="KIK97833.1"/>
    </source>
</evidence>
<dbReference type="InParanoid" id="A0A0D0DUA9"/>
<reference evidence="3 4" key="1">
    <citation type="submission" date="2014-04" db="EMBL/GenBank/DDBJ databases">
        <authorList>
            <consortium name="DOE Joint Genome Institute"/>
            <person name="Kuo A."/>
            <person name="Kohler A."/>
            <person name="Jargeat P."/>
            <person name="Nagy L.G."/>
            <person name="Floudas D."/>
            <person name="Copeland A."/>
            <person name="Barry K.W."/>
            <person name="Cichocki N."/>
            <person name="Veneault-Fourrey C."/>
            <person name="LaButti K."/>
            <person name="Lindquist E.A."/>
            <person name="Lipzen A."/>
            <person name="Lundell T."/>
            <person name="Morin E."/>
            <person name="Murat C."/>
            <person name="Sun H."/>
            <person name="Tunlid A."/>
            <person name="Henrissat B."/>
            <person name="Grigoriev I.V."/>
            <person name="Hibbett D.S."/>
            <person name="Martin F."/>
            <person name="Nordberg H.P."/>
            <person name="Cantor M.N."/>
            <person name="Hua S.X."/>
        </authorList>
    </citation>
    <scope>NUCLEOTIDE SEQUENCE [LARGE SCALE GENOMIC DNA]</scope>
    <source>
        <strain evidence="3 4">Ve08.2h10</strain>
    </source>
</reference>
<reference evidence="4" key="2">
    <citation type="submission" date="2015-01" db="EMBL/GenBank/DDBJ databases">
        <title>Evolutionary Origins and Diversification of the Mycorrhizal Mutualists.</title>
        <authorList>
            <consortium name="DOE Joint Genome Institute"/>
            <consortium name="Mycorrhizal Genomics Consortium"/>
            <person name="Kohler A."/>
            <person name="Kuo A."/>
            <person name="Nagy L.G."/>
            <person name="Floudas D."/>
            <person name="Copeland A."/>
            <person name="Barry K.W."/>
            <person name="Cichocki N."/>
            <person name="Veneault-Fourrey C."/>
            <person name="LaButti K."/>
            <person name="Lindquist E.A."/>
            <person name="Lipzen A."/>
            <person name="Lundell T."/>
            <person name="Morin E."/>
            <person name="Murat C."/>
            <person name="Riley R."/>
            <person name="Ohm R."/>
            <person name="Sun H."/>
            <person name="Tunlid A."/>
            <person name="Henrissat B."/>
            <person name="Grigoriev I.V."/>
            <person name="Hibbett D.S."/>
            <person name="Martin F."/>
        </authorList>
    </citation>
    <scope>NUCLEOTIDE SEQUENCE [LARGE SCALE GENOMIC DNA]</scope>
    <source>
        <strain evidence="4">Ve08.2h10</strain>
    </source>
</reference>
<dbReference type="Gene3D" id="3.50.50.60">
    <property type="entry name" value="FAD/NAD(P)-binding domain"/>
    <property type="match status" value="1"/>
</dbReference>
<dbReference type="GO" id="GO:0050660">
    <property type="term" value="F:flavin adenine dinucleotide binding"/>
    <property type="evidence" value="ECO:0007669"/>
    <property type="project" value="TreeGrafter"/>
</dbReference>
<organism evidence="3 4">
    <name type="scientific">Paxillus rubicundulus Ve08.2h10</name>
    <dbReference type="NCBI Taxonomy" id="930991"/>
    <lineage>
        <taxon>Eukaryota</taxon>
        <taxon>Fungi</taxon>
        <taxon>Dikarya</taxon>
        <taxon>Basidiomycota</taxon>
        <taxon>Agaricomycotina</taxon>
        <taxon>Agaricomycetes</taxon>
        <taxon>Agaricomycetidae</taxon>
        <taxon>Boletales</taxon>
        <taxon>Paxilineae</taxon>
        <taxon>Paxillaceae</taxon>
        <taxon>Paxillus</taxon>
    </lineage>
</organism>
<evidence type="ECO:0000256" key="1">
    <source>
        <dbReference type="ARBA" id="ARBA00023002"/>
    </source>
</evidence>
<accession>A0A0D0DUA9</accession>
<dbReference type="Pfam" id="PF07992">
    <property type="entry name" value="Pyr_redox_2"/>
    <property type="match status" value="1"/>
</dbReference>
<keyword evidence="4" id="KW-1185">Reference proteome</keyword>
<dbReference type="InterPro" id="IPR036188">
    <property type="entry name" value="FAD/NAD-bd_sf"/>
</dbReference>
<dbReference type="PANTHER" id="PTHR43539">
    <property type="entry name" value="FLAVIN-BINDING MONOOXYGENASE-LIKE PROTEIN (AFU_ORTHOLOGUE AFUA_4G09220)"/>
    <property type="match status" value="1"/>
</dbReference>
<evidence type="ECO:0000313" key="4">
    <source>
        <dbReference type="Proteomes" id="UP000054538"/>
    </source>
</evidence>
<evidence type="ECO:0000259" key="2">
    <source>
        <dbReference type="Pfam" id="PF07992"/>
    </source>
</evidence>
<keyword evidence="1" id="KW-0560">Oxidoreductase</keyword>
<dbReference type="GO" id="GO:0004497">
    <property type="term" value="F:monooxygenase activity"/>
    <property type="evidence" value="ECO:0007669"/>
    <property type="project" value="TreeGrafter"/>
</dbReference>
<dbReference type="InterPro" id="IPR023753">
    <property type="entry name" value="FAD/NAD-binding_dom"/>
</dbReference>
<dbReference type="SUPFAM" id="SSF51905">
    <property type="entry name" value="FAD/NAD(P)-binding domain"/>
    <property type="match status" value="1"/>
</dbReference>
<proteinExistence type="predicted"/>
<name>A0A0D0DUA9_9AGAM</name>
<dbReference type="PANTHER" id="PTHR43539:SF68">
    <property type="entry name" value="FLAVIN-BINDING MONOOXYGENASE-LIKE PROTEIN (AFU_ORTHOLOGUE AFUA_4G09220)"/>
    <property type="match status" value="1"/>
</dbReference>